<sequence length="282" mass="30393">MPTSSLNETDPDFVVVDVETACSRVSSICQIGIVGFKNGIETFAYETLIDPLDHFSSFNTRIHGITSDHVVGAPTFGDVHSTINAHLAGRITVAHSFFDKGALGAACAIHQRDVIGTTWLDSVRVAKRAWPELPSHRLNVLSKFLGIRHKHHDALSDARAAGIVIVRAIEHTGMGLSGWLAPARARRGPAPKAAADGPLKGERVALLGAARDGKLARCLAEAGARIMSGVGTTTTMLVISDDQPFGRFVSGHAEYRRAEEMRKQGASIKIVLETEMLTRMQR</sequence>
<dbReference type="InterPro" id="IPR012337">
    <property type="entry name" value="RNaseH-like_sf"/>
</dbReference>
<dbReference type="GO" id="GO:0003676">
    <property type="term" value="F:nucleic acid binding"/>
    <property type="evidence" value="ECO:0007669"/>
    <property type="project" value="InterPro"/>
</dbReference>
<evidence type="ECO:0000313" key="4">
    <source>
        <dbReference type="EMBL" id="KTT68909.1"/>
    </source>
</evidence>
<keyword evidence="5" id="KW-1185">Reference proteome</keyword>
<dbReference type="Gene3D" id="3.40.50.10190">
    <property type="entry name" value="BRCT domain"/>
    <property type="match status" value="1"/>
</dbReference>
<accession>A0A147HVJ9</accession>
<evidence type="ECO:0000313" key="5">
    <source>
        <dbReference type="Proteomes" id="UP000074310"/>
    </source>
</evidence>
<dbReference type="Gene3D" id="3.30.420.10">
    <property type="entry name" value="Ribonuclease H-like superfamily/Ribonuclease H"/>
    <property type="match status" value="1"/>
</dbReference>
<dbReference type="AlphaFoldDB" id="A0A147HVJ9"/>
<comment type="function">
    <text evidence="1">DNA polymerase III is a complex, multichain enzyme responsible for most of the replicative synthesis in bacteria. The epsilon subunit contain the editing function and is a proofreading 3'-5' exonuclease.</text>
</comment>
<evidence type="ECO:0000259" key="3">
    <source>
        <dbReference type="SMART" id="SM00479"/>
    </source>
</evidence>
<name>A0A147HVJ9_9SPHN</name>
<gene>
    <name evidence="4" type="ORF">NS334_15740</name>
</gene>
<dbReference type="PANTHER" id="PTHR30231">
    <property type="entry name" value="DNA POLYMERASE III SUBUNIT EPSILON"/>
    <property type="match status" value="1"/>
</dbReference>
<evidence type="ECO:0000256" key="2">
    <source>
        <dbReference type="ARBA" id="ARBA00026073"/>
    </source>
</evidence>
<dbReference type="GO" id="GO:0008408">
    <property type="term" value="F:3'-5' exonuclease activity"/>
    <property type="evidence" value="ECO:0007669"/>
    <property type="project" value="TreeGrafter"/>
</dbReference>
<dbReference type="CDD" id="cd06130">
    <property type="entry name" value="DNA_pol_III_epsilon_like"/>
    <property type="match status" value="1"/>
</dbReference>
<dbReference type="PATRIC" id="fig|869719.3.peg.3523"/>
<reference evidence="4 5" key="1">
    <citation type="journal article" date="2016" name="Front. Microbiol.">
        <title>Genomic Resource of Rice Seed Associated Bacteria.</title>
        <authorList>
            <person name="Midha S."/>
            <person name="Bansal K."/>
            <person name="Sharma S."/>
            <person name="Kumar N."/>
            <person name="Patil P.P."/>
            <person name="Chaudhry V."/>
            <person name="Patil P.B."/>
        </authorList>
    </citation>
    <scope>NUCLEOTIDE SEQUENCE [LARGE SCALE GENOMIC DNA]</scope>
    <source>
        <strain evidence="4 5">NS334</strain>
    </source>
</reference>
<comment type="caution">
    <text evidence="4">The sequence shown here is derived from an EMBL/GenBank/DDBJ whole genome shotgun (WGS) entry which is preliminary data.</text>
</comment>
<dbReference type="GO" id="GO:0005829">
    <property type="term" value="C:cytosol"/>
    <property type="evidence" value="ECO:0007669"/>
    <property type="project" value="TreeGrafter"/>
</dbReference>
<dbReference type="Pfam" id="PF00929">
    <property type="entry name" value="RNase_T"/>
    <property type="match status" value="1"/>
</dbReference>
<protein>
    <submittedName>
        <fullName evidence="4">Transposase</fullName>
    </submittedName>
</protein>
<dbReference type="Proteomes" id="UP000074310">
    <property type="component" value="Unassembled WGS sequence"/>
</dbReference>
<feature type="domain" description="Exonuclease" evidence="3">
    <location>
        <begin position="12"/>
        <end position="174"/>
    </location>
</feature>
<dbReference type="SMART" id="SM00479">
    <property type="entry name" value="EXOIII"/>
    <property type="match status" value="1"/>
</dbReference>
<dbReference type="GO" id="GO:0006259">
    <property type="term" value="P:DNA metabolic process"/>
    <property type="evidence" value="ECO:0007669"/>
    <property type="project" value="UniProtKB-ARBA"/>
</dbReference>
<organism evidence="4 5">
    <name type="scientific">Sphingomonas endophytica</name>
    <dbReference type="NCBI Taxonomy" id="869719"/>
    <lineage>
        <taxon>Bacteria</taxon>
        <taxon>Pseudomonadati</taxon>
        <taxon>Pseudomonadota</taxon>
        <taxon>Alphaproteobacteria</taxon>
        <taxon>Sphingomonadales</taxon>
        <taxon>Sphingomonadaceae</taxon>
        <taxon>Sphingomonas</taxon>
    </lineage>
</organism>
<dbReference type="InterPro" id="IPR036420">
    <property type="entry name" value="BRCT_dom_sf"/>
</dbReference>
<dbReference type="PANTHER" id="PTHR30231:SF42">
    <property type="entry name" value="EXONUCLEASE"/>
    <property type="match status" value="1"/>
</dbReference>
<dbReference type="RefSeq" id="WP_058756898.1">
    <property type="nucleotide sequence ID" value="NZ_LDTB01000082.1"/>
</dbReference>
<dbReference type="InterPro" id="IPR036397">
    <property type="entry name" value="RNaseH_sf"/>
</dbReference>
<comment type="subunit">
    <text evidence="2">DNA polymerase III contains a core (composed of alpha, epsilon and theta chains) that associates with a tau subunit. This core dimerizes to form the POLIII' complex. PolIII' associates with the gamma complex (composed of gamma, delta, delta', psi and chi chains) and with the beta chain to form the complete DNA polymerase III complex.</text>
</comment>
<dbReference type="SUPFAM" id="SSF53098">
    <property type="entry name" value="Ribonuclease H-like"/>
    <property type="match status" value="1"/>
</dbReference>
<dbReference type="InterPro" id="IPR013520">
    <property type="entry name" value="Ribonucl_H"/>
</dbReference>
<dbReference type="EMBL" id="LDTB01000082">
    <property type="protein sequence ID" value="KTT68909.1"/>
    <property type="molecule type" value="Genomic_DNA"/>
</dbReference>
<proteinExistence type="predicted"/>
<evidence type="ECO:0000256" key="1">
    <source>
        <dbReference type="ARBA" id="ARBA00025483"/>
    </source>
</evidence>
<dbReference type="FunFam" id="3.30.420.10:FF:000045">
    <property type="entry name" value="3'-5' exonuclease DinG"/>
    <property type="match status" value="1"/>
</dbReference>